<organism evidence="5 6">
    <name type="scientific">Ceratocystis fimbriata CBS 114723</name>
    <dbReference type="NCBI Taxonomy" id="1035309"/>
    <lineage>
        <taxon>Eukaryota</taxon>
        <taxon>Fungi</taxon>
        <taxon>Dikarya</taxon>
        <taxon>Ascomycota</taxon>
        <taxon>Pezizomycotina</taxon>
        <taxon>Sordariomycetes</taxon>
        <taxon>Hypocreomycetidae</taxon>
        <taxon>Microascales</taxon>
        <taxon>Ceratocystidaceae</taxon>
        <taxon>Ceratocystis</taxon>
    </lineage>
</organism>
<proteinExistence type="predicted"/>
<feature type="repeat" description="WD" evidence="3">
    <location>
        <begin position="1000"/>
        <end position="1041"/>
    </location>
</feature>
<dbReference type="PRINTS" id="PR00320">
    <property type="entry name" value="GPROTEINBRPT"/>
</dbReference>
<dbReference type="SUPFAM" id="SSF52540">
    <property type="entry name" value="P-loop containing nucleoside triphosphate hydrolases"/>
    <property type="match status" value="1"/>
</dbReference>
<dbReference type="InterPro" id="IPR056884">
    <property type="entry name" value="NPHP3-like_N"/>
</dbReference>
<feature type="repeat" description="WD" evidence="3">
    <location>
        <begin position="916"/>
        <end position="957"/>
    </location>
</feature>
<dbReference type="InterPro" id="IPR020472">
    <property type="entry name" value="WD40_PAC1"/>
</dbReference>
<dbReference type="Gene3D" id="3.40.1090.10">
    <property type="entry name" value="Cytosolic phospholipase A2 catalytic domain"/>
    <property type="match status" value="1"/>
</dbReference>
<dbReference type="InterPro" id="IPR036322">
    <property type="entry name" value="WD40_repeat_dom_sf"/>
</dbReference>
<dbReference type="PROSITE" id="PS00678">
    <property type="entry name" value="WD_REPEATS_1"/>
    <property type="match status" value="9"/>
</dbReference>
<protein>
    <submittedName>
        <fullName evidence="5">Vegetative incompatibility protein HET-E-1</fullName>
    </submittedName>
</protein>
<evidence type="ECO:0000256" key="3">
    <source>
        <dbReference type="PROSITE-ProRule" id="PRU00221"/>
    </source>
</evidence>
<comment type="caution">
    <text evidence="5">The sequence shown here is derived from an EMBL/GenBank/DDBJ whole genome shotgun (WGS) entry which is preliminary data.</text>
</comment>
<keyword evidence="1 3" id="KW-0853">WD repeat</keyword>
<dbReference type="PROSITE" id="PS50294">
    <property type="entry name" value="WD_REPEATS_REGION"/>
    <property type="match status" value="12"/>
</dbReference>
<dbReference type="SUPFAM" id="SSF50978">
    <property type="entry name" value="WD40 repeat-like"/>
    <property type="match status" value="2"/>
</dbReference>
<reference evidence="5 6" key="2">
    <citation type="journal article" date="2013" name="IMA Fungus">
        <title>IMA Genome-F 1: Ceratocystis fimbriata: Draft nuclear genome sequence for the plant pathogen, Ceratocystis fimbriata.</title>
        <authorList>
            <person name="Wilken P.M."/>
            <person name="Steenkamp E.T."/>
            <person name="Wingfield M.J."/>
            <person name="de Beer Z.W."/>
            <person name="Wingfield B.D."/>
        </authorList>
    </citation>
    <scope>NUCLEOTIDE SEQUENCE [LARGE SCALE GENOMIC DNA]</scope>
    <source>
        <strain evidence="5 6">CBS 114723</strain>
    </source>
</reference>
<dbReference type="InterPro" id="IPR016035">
    <property type="entry name" value="Acyl_Trfase/lysoPLipase"/>
</dbReference>
<feature type="repeat" description="WD" evidence="3">
    <location>
        <begin position="1084"/>
        <end position="1125"/>
    </location>
</feature>
<feature type="repeat" description="WD" evidence="3">
    <location>
        <begin position="874"/>
        <end position="915"/>
    </location>
</feature>
<feature type="repeat" description="WD" evidence="3">
    <location>
        <begin position="1168"/>
        <end position="1209"/>
    </location>
</feature>
<dbReference type="Proteomes" id="UP000222788">
    <property type="component" value="Unassembled WGS sequence"/>
</dbReference>
<dbReference type="EMBL" id="APWK03000017">
    <property type="protein sequence ID" value="PHH54943.1"/>
    <property type="molecule type" value="Genomic_DNA"/>
</dbReference>
<feature type="repeat" description="WD" evidence="3">
    <location>
        <begin position="1042"/>
        <end position="1083"/>
    </location>
</feature>
<feature type="repeat" description="WD" evidence="3">
    <location>
        <begin position="1252"/>
        <end position="1293"/>
    </location>
</feature>
<dbReference type="PROSITE" id="PS50082">
    <property type="entry name" value="WD_REPEATS_2"/>
    <property type="match status" value="12"/>
</dbReference>
<reference evidence="5 6" key="1">
    <citation type="journal article" date="2013" name="Fungal Biol.">
        <title>Analysis of microsatellite markers in the genome of the plant pathogen Ceratocystis fimbriata.</title>
        <authorList>
            <person name="Simpson M.C."/>
            <person name="Wilken P.M."/>
            <person name="Coetzee M.P."/>
            <person name="Wingfield M.J."/>
            <person name="Wingfield B.D."/>
        </authorList>
    </citation>
    <scope>NUCLEOTIDE SEQUENCE [LARGE SCALE GENOMIC DNA]</scope>
    <source>
        <strain evidence="5 6">CBS 114723</strain>
    </source>
</reference>
<dbReference type="PANTHER" id="PTHR44019:SF8">
    <property type="entry name" value="POC1 CENTRIOLAR PROTEIN HOMOLOG"/>
    <property type="match status" value="1"/>
</dbReference>
<feature type="repeat" description="WD" evidence="3">
    <location>
        <begin position="1126"/>
        <end position="1167"/>
    </location>
</feature>
<keyword evidence="2" id="KW-0677">Repeat</keyword>
<feature type="domain" description="NACHT" evidence="4">
    <location>
        <begin position="337"/>
        <end position="475"/>
    </location>
</feature>
<feature type="repeat" description="WD" evidence="3">
    <location>
        <begin position="832"/>
        <end position="873"/>
    </location>
</feature>
<dbReference type="InterPro" id="IPR050505">
    <property type="entry name" value="WDR55/POC1"/>
</dbReference>
<dbReference type="CDD" id="cd00200">
    <property type="entry name" value="WD40"/>
    <property type="match status" value="2"/>
</dbReference>
<dbReference type="OrthoDB" id="538223at2759"/>
<dbReference type="Pfam" id="PF00400">
    <property type="entry name" value="WD40"/>
    <property type="match status" value="4"/>
</dbReference>
<keyword evidence="6" id="KW-1185">Reference proteome</keyword>
<dbReference type="InterPro" id="IPR007111">
    <property type="entry name" value="NACHT_NTPase"/>
</dbReference>
<dbReference type="Pfam" id="PF24883">
    <property type="entry name" value="NPHP3_N"/>
    <property type="match status" value="1"/>
</dbReference>
<dbReference type="InterPro" id="IPR001680">
    <property type="entry name" value="WD40_rpt"/>
</dbReference>
<accession>A0A2C5XDX6</accession>
<dbReference type="Gene3D" id="2.130.10.10">
    <property type="entry name" value="YVTN repeat-like/Quinoprotein amine dehydrogenase"/>
    <property type="match status" value="6"/>
</dbReference>
<dbReference type="Pfam" id="PF25173">
    <property type="entry name" value="Beta-prop_WDR3_1st"/>
    <property type="match status" value="2"/>
</dbReference>
<dbReference type="InterPro" id="IPR015943">
    <property type="entry name" value="WD40/YVTN_repeat-like_dom_sf"/>
</dbReference>
<feature type="repeat" description="WD" evidence="3">
    <location>
        <begin position="1294"/>
        <end position="1335"/>
    </location>
</feature>
<feature type="repeat" description="WD" evidence="3">
    <location>
        <begin position="1210"/>
        <end position="1251"/>
    </location>
</feature>
<dbReference type="SMART" id="SM00320">
    <property type="entry name" value="WD40"/>
    <property type="match status" value="13"/>
</dbReference>
<feature type="repeat" description="WD" evidence="3">
    <location>
        <begin position="958"/>
        <end position="999"/>
    </location>
</feature>
<dbReference type="InterPro" id="IPR027417">
    <property type="entry name" value="P-loop_NTPase"/>
</dbReference>
<evidence type="ECO:0000259" key="4">
    <source>
        <dbReference type="PROSITE" id="PS50837"/>
    </source>
</evidence>
<evidence type="ECO:0000313" key="6">
    <source>
        <dbReference type="Proteomes" id="UP000222788"/>
    </source>
</evidence>
<dbReference type="SUPFAM" id="SSF52151">
    <property type="entry name" value="FabD/lysophospholipase-like"/>
    <property type="match status" value="1"/>
</dbReference>
<dbReference type="Gene3D" id="3.40.50.300">
    <property type="entry name" value="P-loop containing nucleotide triphosphate hydrolases"/>
    <property type="match status" value="1"/>
</dbReference>
<name>A0A2C5XDX6_9PEZI</name>
<evidence type="ECO:0000256" key="2">
    <source>
        <dbReference type="ARBA" id="ARBA00022737"/>
    </source>
</evidence>
<dbReference type="PANTHER" id="PTHR44019">
    <property type="entry name" value="WD REPEAT-CONTAINING PROTEIN 55"/>
    <property type="match status" value="1"/>
</dbReference>
<dbReference type="InterPro" id="IPR019775">
    <property type="entry name" value="WD40_repeat_CS"/>
</dbReference>
<dbReference type="PROSITE" id="PS50837">
    <property type="entry name" value="NACHT"/>
    <property type="match status" value="1"/>
</dbReference>
<gene>
    <name evidence="5" type="primary">HET-E1_27</name>
    <name evidence="5" type="ORF">CFIMG_007647RA00001</name>
</gene>
<sequence>MLGRLKMGITQSIEEYESLASEMFAPKPTSASTISSNAFSTTRLEAAIKRMIRNNCIDPNCLQRKTDGHITGTDTTCPHENMLLEDENCTKTAVLAMSEPKFETRPTFFTTYHTPGLFTKCKVWQVARATSAAKTLFDPIIFGRHGIEFIDTSYHYSNPCEALISEAERQFPSRPIMILSIGAGLSHVVEISDSRCPVLKTLRRMAISSEQTDLRLKEKYKTPGVYHRFNVEFDLRDSKVLERQTFGDITAHTVNYLKGKTRSVERFVATFTGSGVPQLKTHHDENDKKCLSDLCITNPSTDKNDIEYRKGGLLKDSYRWILSHENFQQFLDEDERPILWIKGDPGKGKTMLLCGMINELERTYSTSLSYFFCQATNDQVSTASSVLRGLIHRLACQNPHLTQHVRNKYDYDQNLFESQDAWQELCQILTSMLNDPTLENAILVVDALDECSTGQKDLLQFIAKPSPAKWIVSSRNSPDIKHILDKVEQKITIHLELNQDSVSAAVDSFINFKVDELAQENRYNRKMKLDVIDHLRLNANGTFLWVSMVCQELCNCRKRQARNKLKSFPAGLDALYERMVQQILASDHAQICKDIMALALVAYRSLALEELCLLVESLESEEKQEVEELIARCGSFLTIHNNVISFVHPSAKDYLQEKALGKIVPFGIQHLHQTIFLRSLVVLHRELRRDMYNLTAPGCLIEEVSRPQPDPLAAIGYPCFFWVDHLIDSSADEIVSKNEEILAFLREKYLQWLEAFSLSRGICIAGRAMEKLKLYSEKAPQNLRDLVNDAHRFFLFHAGVIEIAPLQVHEEPDWIEVKPKVEANWDACLQTLEGHHRAVTLVIFSNDGQRLASGSDDNTIRIWDMTSGVCLQTLDSHNFLITALIFSNDGERLVSGSADSTVKIWDATSGACLRTLEGHHREVTSVVFSIDGHRLASGSFDSTVKIWDATSGACLQTFAGHNSYVTSVVFSNNGQRLASGSDDRTVKIWDATSGACLRTLEGHHREVTSVVFSIDGRRLASGSNDSRVKIWDATSGVCLKTLEGHHREVTSVVFSIDGQRLASGSDDSTVKIWDTTSGVCLHSLEGHQEEVTSVVFSNDGQRLASGSFDRAVKIWDVTSGVCLWTLEGHNSCATSLVFSNDGQLIASGSDDSTVKICDAPSGVCLHTLEGHHREVTSVVLSNKGRLLASGSDDGTVKIWDVTSGVCLQTLMGHHSYVTLVVLSNNGQLLASGSDDRTIKIWDATSGACLRTLAGHEREVISVVFSHDGQRLASGSGDWTAKIWDAISGACLQTLEGHGREVTSVVFLNDGQRLASGSNDRTVKIWDAISGACLQTLEAHHGQVTSAMFSTSAQRSVSPSFVDHTSSHHSQSDNYCISRDGLWVLREQKRVLWLPKSYRPVESAIARHALAFSTSSGRIIIMRFRSTG</sequence>
<evidence type="ECO:0000313" key="5">
    <source>
        <dbReference type="EMBL" id="PHH54943.1"/>
    </source>
</evidence>
<dbReference type="STRING" id="1035309.A0A2C5XDX6"/>
<evidence type="ECO:0000256" key="1">
    <source>
        <dbReference type="ARBA" id="ARBA00022574"/>
    </source>
</evidence>